<organism evidence="1">
    <name type="scientific">Pyramimonas orientalis virus</name>
    <name type="common">PoV01</name>
    <dbReference type="NCBI Taxonomy" id="455367"/>
    <lineage>
        <taxon>Viruses</taxon>
        <taxon>Varidnaviria</taxon>
        <taxon>Bamfordvirae</taxon>
        <taxon>Nucleocytoviricota</taxon>
        <taxon>Megaviricetes</taxon>
        <taxon>Imitervirales</taxon>
        <taxon>Allomimiviridae</taxon>
        <taxon>Heliosvirus</taxon>
        <taxon>Heliosvirus raunefjordenense</taxon>
    </lineage>
</organism>
<sequence length="497" mass="59439">MNIEEICTNFFSDNKSQVPIVLLSYQRQTSHSKATNHPTQFKNFLINSSEFKTHFNKIFDEVFGYIFKSFEEIDCENSKKTYVSACLKEITIFDKQGVMEFLKTEKLFGEYYQNVVETMYTFYFSDKMEDKKLDKAIAFARDIDFIHTNGESVEKKLKGFVYGLNNNDVVHFDESSFLLEEHKQHFVDLYKSKYSVSPDNNALKEFNTFMEQKKRVVEMYFDNRFNTCTVFYTAIIKTFHDVFKRDITVFEYVKYYPVFSESCENNISLYHANFSKKKNIVSNIFNNYLNTKIDYLEFIGSFLEYLEIDDETFTNKTIDIVINYTKYKMVMYEKVKTIYNQTYASVISELDLQYFFEKILDNKFNLIDENLSKLITKLKEETDTYMETINNIFKTILERCTDTVEMDTYIMYFRYPNDANLRPTIRLENEVYESLEYHDILKKLITTRYSKHLQTRRSDLYKMLNVVLKCPNAFLKREKTKMYELLESEFSLCPTTD</sequence>
<accession>A0A7M3UNU1</accession>
<protein>
    <submittedName>
        <fullName evidence="1">Uncharacterized protein</fullName>
    </submittedName>
</protein>
<proteinExistence type="predicted"/>
<name>A0A7M3UNU1_POV01</name>
<dbReference type="EMBL" id="MT663536">
    <property type="protein sequence ID" value="QOI90376.1"/>
    <property type="molecule type" value="Genomic_DNA"/>
</dbReference>
<evidence type="ECO:0000313" key="1">
    <source>
        <dbReference type="EMBL" id="QOI90376.1"/>
    </source>
</evidence>
<gene>
    <name evidence="1" type="ORF">HWQ62_00239</name>
</gene>
<organismHost>
    <name type="scientific">Pyramimonas plurioculata</name>
    <dbReference type="NCBI Taxonomy" id="36893"/>
</organismHost>
<reference evidence="1" key="1">
    <citation type="submission" date="2020-06" db="EMBL/GenBank/DDBJ databases">
        <title>Lateral gene transfer of anion-conducting channel rhodopsins between green algae and giant viruses.</title>
        <authorList>
            <person name="Rozenberg A."/>
            <person name="Oppermann J."/>
            <person name="Wietek J."/>
            <person name="Fernandez Lahore R.G."/>
            <person name="Sandaa R.-A."/>
            <person name="Bratbak G."/>
            <person name="Hegemann P."/>
            <person name="Beja O."/>
        </authorList>
    </citation>
    <scope>NUCLEOTIDE SEQUENCE</scope>
    <source>
        <strain evidence="1">01B</strain>
    </source>
</reference>